<evidence type="ECO:0000313" key="4">
    <source>
        <dbReference type="Proteomes" id="UP000038009"/>
    </source>
</evidence>
<dbReference type="OrthoDB" id="266601at2759"/>
<reference evidence="3 4" key="1">
    <citation type="journal article" date="2015" name="PLoS Pathog.">
        <title>Leptomonas seymouri: Adaptations to the Dixenous Life Cycle Analyzed by Genome Sequencing, Transcriptome Profiling and Co-infection with Leishmania donovani.</title>
        <authorList>
            <person name="Kraeva N."/>
            <person name="Butenko A."/>
            <person name="Hlavacova J."/>
            <person name="Kostygov A."/>
            <person name="Myskova J."/>
            <person name="Grybchuk D."/>
            <person name="Lestinova T."/>
            <person name="Votypka J."/>
            <person name="Volf P."/>
            <person name="Opperdoes F."/>
            <person name="Flegontov P."/>
            <person name="Lukes J."/>
            <person name="Yurchenko V."/>
        </authorList>
    </citation>
    <scope>NUCLEOTIDE SEQUENCE [LARGE SCALE GENOMIC DNA]</scope>
    <source>
        <strain evidence="3 4">ATCC 30220</strain>
    </source>
</reference>
<dbReference type="EMBL" id="LJSK01000030">
    <property type="protein sequence ID" value="KPI89162.1"/>
    <property type="molecule type" value="Genomic_DNA"/>
</dbReference>
<dbReference type="VEuPathDB" id="TriTrypDB:Lsey_0030_0140"/>
<feature type="compositionally biased region" description="Low complexity" evidence="1">
    <location>
        <begin position="413"/>
        <end position="424"/>
    </location>
</feature>
<feature type="region of interest" description="Disordered" evidence="1">
    <location>
        <begin position="92"/>
        <end position="172"/>
    </location>
</feature>
<organism evidence="3 4">
    <name type="scientific">Leptomonas seymouri</name>
    <dbReference type="NCBI Taxonomy" id="5684"/>
    <lineage>
        <taxon>Eukaryota</taxon>
        <taxon>Discoba</taxon>
        <taxon>Euglenozoa</taxon>
        <taxon>Kinetoplastea</taxon>
        <taxon>Metakinetoplastina</taxon>
        <taxon>Trypanosomatida</taxon>
        <taxon>Trypanosomatidae</taxon>
        <taxon>Leishmaniinae</taxon>
        <taxon>Leptomonas</taxon>
    </lineage>
</organism>
<feature type="compositionally biased region" description="Polar residues" evidence="1">
    <location>
        <begin position="106"/>
        <end position="115"/>
    </location>
</feature>
<dbReference type="AlphaFoldDB" id="A0A0N1PEQ0"/>
<name>A0A0N1PEQ0_LEPSE</name>
<feature type="region of interest" description="Disordered" evidence="1">
    <location>
        <begin position="382"/>
        <end position="428"/>
    </location>
</feature>
<feature type="compositionally biased region" description="Basic residues" evidence="1">
    <location>
        <begin position="500"/>
        <end position="513"/>
    </location>
</feature>
<keyword evidence="4" id="KW-1185">Reference proteome</keyword>
<proteinExistence type="predicted"/>
<feature type="signal peptide" evidence="2">
    <location>
        <begin position="1"/>
        <end position="24"/>
    </location>
</feature>
<protein>
    <submittedName>
        <fullName evidence="3">Uncharacterized protein</fullName>
    </submittedName>
</protein>
<evidence type="ECO:0000256" key="1">
    <source>
        <dbReference type="SAM" id="MobiDB-lite"/>
    </source>
</evidence>
<feature type="compositionally biased region" description="Basic and acidic residues" evidence="1">
    <location>
        <begin position="475"/>
        <end position="484"/>
    </location>
</feature>
<gene>
    <name evidence="3" type="ORF">ABL78_1725</name>
</gene>
<evidence type="ECO:0000313" key="3">
    <source>
        <dbReference type="EMBL" id="KPI89162.1"/>
    </source>
</evidence>
<dbReference type="OMA" id="ESEHEHW"/>
<dbReference type="Proteomes" id="UP000038009">
    <property type="component" value="Unassembled WGS sequence"/>
</dbReference>
<keyword evidence="2" id="KW-0732">Signal</keyword>
<accession>A0A0N1PEQ0</accession>
<feature type="region of interest" description="Disordered" evidence="1">
    <location>
        <begin position="466"/>
        <end position="590"/>
    </location>
</feature>
<feature type="chain" id="PRO_5005879715" evidence="2">
    <location>
        <begin position="25"/>
        <end position="742"/>
    </location>
</feature>
<evidence type="ECO:0000256" key="2">
    <source>
        <dbReference type="SAM" id="SignalP"/>
    </source>
</evidence>
<feature type="compositionally biased region" description="Polar residues" evidence="1">
    <location>
        <begin position="159"/>
        <end position="172"/>
    </location>
</feature>
<sequence length="742" mass="79817">MDIPYTASLVWVCLACGHLTPYQASPNDWIESANAMGLSPIPDLSVSSPSYLPSMLAAASNEAAFCSPDEVYCRAYPQHHYAGGGRVRAVEPIDGMDSSSSSSSSGNNVCTNNAPPLSARNHSRGHRSPSLGNADRCVNHKPGSYRSMRSASHQRKEQGQLQPQSEVESNGQDSMENVAGMQDGVLRRQHSSSSPRQRSAQRASICGCGCGCLHCTSTAVPLSTTAVPMHSLAALLMEEHIVGSREIRFCENCCEVRFTEARAVSEVMPHSDAGVGQSAVAAAGTMEDARGSIQTARHNDWAFEQHSQSMCPGSAYPEVLSYERGADGGNSHAYVSSAPSPDLPHGDYAHGSLGIDPAASAFFSSYATPSHVHADPYGTVRERRQADVPPSPRASQRRSPRPDHPSPQPRPASPAARSFAPAASGEFQSKREIPSVHLVVALSIARMVLNLKDAVAAIIGSLYPLSLPRPAPRSSRRDPEEGREINSVGNDKAGQAHCCHEKHRLHNSHRRALPRPQQPLSPAPTAGATPSSYEPLAKPYPRQPLYPWNSSFDETGAVGDIDSDGISRNSFNAPSPPLPQQKRCSWLSQASNSQAEVHASGGSDLSSNSSSDCNPACAQLLYPDATSTEVNSVKSRASTAMAPTTPSTALLRVCKEKWHSMSIAESLWRLVLPFFGPPFFANVHAIPHHSADRRHKPYRGFRGEVEEAVSRLDPMQLEVAKLRLEQILTEVTAAQARLERGQ</sequence>
<comment type="caution">
    <text evidence="3">The sequence shown here is derived from an EMBL/GenBank/DDBJ whole genome shotgun (WGS) entry which is preliminary data.</text>
</comment>